<evidence type="ECO:0000256" key="2">
    <source>
        <dbReference type="ARBA" id="ARBA00022884"/>
    </source>
</evidence>
<dbReference type="AlphaFoldDB" id="A0A917LSA8"/>
<evidence type="ECO:0000313" key="8">
    <source>
        <dbReference type="EMBL" id="GGG54022.1"/>
    </source>
</evidence>
<dbReference type="InterPro" id="IPR020103">
    <property type="entry name" value="PsdUridine_synth_cat_dom_sf"/>
</dbReference>
<dbReference type="GO" id="GO:0000455">
    <property type="term" value="P:enzyme-directed rRNA pseudouridine synthesis"/>
    <property type="evidence" value="ECO:0007669"/>
    <property type="project" value="TreeGrafter"/>
</dbReference>
<dbReference type="InterPro" id="IPR036986">
    <property type="entry name" value="S4_RNA-bd_sf"/>
</dbReference>
<keyword evidence="9" id="KW-1185">Reference proteome</keyword>
<evidence type="ECO:0000256" key="3">
    <source>
        <dbReference type="ARBA" id="ARBA00023235"/>
    </source>
</evidence>
<dbReference type="PROSITE" id="PS50889">
    <property type="entry name" value="S4"/>
    <property type="match status" value="1"/>
</dbReference>
<dbReference type="SUPFAM" id="SSF55174">
    <property type="entry name" value="Alpha-L RNA-binding motif"/>
    <property type="match status" value="1"/>
</dbReference>
<reference evidence="8" key="2">
    <citation type="submission" date="2020-09" db="EMBL/GenBank/DDBJ databases">
        <authorList>
            <person name="Sun Q."/>
            <person name="Zhou Y."/>
        </authorList>
    </citation>
    <scope>NUCLEOTIDE SEQUENCE</scope>
    <source>
        <strain evidence="8">CGMCC 1.12751</strain>
    </source>
</reference>
<dbReference type="SMART" id="SM00363">
    <property type="entry name" value="S4"/>
    <property type="match status" value="1"/>
</dbReference>
<dbReference type="Gene3D" id="3.10.290.10">
    <property type="entry name" value="RNA-binding S4 domain"/>
    <property type="match status" value="1"/>
</dbReference>
<comment type="similarity">
    <text evidence="1 6">Belongs to the pseudouridine synthase RluA family.</text>
</comment>
<keyword evidence="3 6" id="KW-0413">Isomerase</keyword>
<sequence>MTDFTPEQEGDDELYEHYSFTAVKGQQPLRIDKYLMNFIENATRNKIQAAAKSGNIYVNDVPVKSNYKVKPTDVIRVLFEHPPYENLLTPENIPLNIVYEDDDLLVVNKEAGMVVHPGHGNYSGTLINALIYHFDNLPNNSSNRPGLVHRIDKDTSGLLVVAKNEEAMTHLAKQFFDKTSEREYVAIVWGNMEEEEGTIEGNIGRHPKNRLQNTVFFGEDEDKGKPAVTHYKVMERLGYVTLVSCKLETGRTHQIRVHMKHIGHTLFNDERYGGERILKGTTFTKYKQFVDNCFKVLPRQALHAKTLGFVHPKTGKFMSFDTEIPQDMQLCIEKWQHYVKHQDM</sequence>
<evidence type="ECO:0000256" key="4">
    <source>
        <dbReference type="PIRSR" id="PIRSR606225-1"/>
    </source>
</evidence>
<name>A0A917LSA8_9FLAO</name>
<evidence type="ECO:0000256" key="5">
    <source>
        <dbReference type="PROSITE-ProRule" id="PRU00182"/>
    </source>
</evidence>
<dbReference type="InterPro" id="IPR050188">
    <property type="entry name" value="RluA_PseudoU_synthase"/>
</dbReference>
<dbReference type="CDD" id="cd02869">
    <property type="entry name" value="PseudoU_synth_RluA_like"/>
    <property type="match status" value="1"/>
</dbReference>
<dbReference type="InterPro" id="IPR006145">
    <property type="entry name" value="PsdUridine_synth_RsuA/RluA"/>
</dbReference>
<evidence type="ECO:0000259" key="7">
    <source>
        <dbReference type="SMART" id="SM00363"/>
    </source>
</evidence>
<dbReference type="PANTHER" id="PTHR21600">
    <property type="entry name" value="MITOCHONDRIAL RNA PSEUDOURIDINE SYNTHASE"/>
    <property type="match status" value="1"/>
</dbReference>
<gene>
    <name evidence="8" type="ORF">GCM10010976_26230</name>
</gene>
<evidence type="ECO:0000313" key="9">
    <source>
        <dbReference type="Proteomes" id="UP000625976"/>
    </source>
</evidence>
<dbReference type="Gene3D" id="3.30.2350.10">
    <property type="entry name" value="Pseudouridine synthase"/>
    <property type="match status" value="1"/>
</dbReference>
<evidence type="ECO:0000256" key="1">
    <source>
        <dbReference type="ARBA" id="ARBA00010876"/>
    </source>
</evidence>
<feature type="domain" description="RNA-binding S4" evidence="7">
    <location>
        <begin position="29"/>
        <end position="88"/>
    </location>
</feature>
<dbReference type="Proteomes" id="UP000625976">
    <property type="component" value="Unassembled WGS sequence"/>
</dbReference>
<dbReference type="FunFam" id="3.30.2350.10:FF:000006">
    <property type="entry name" value="Pseudouridine synthase"/>
    <property type="match status" value="1"/>
</dbReference>
<dbReference type="NCBIfam" id="TIGR00005">
    <property type="entry name" value="rluA_subfam"/>
    <property type="match status" value="1"/>
</dbReference>
<keyword evidence="2 5" id="KW-0694">RNA-binding</keyword>
<reference evidence="8" key="1">
    <citation type="journal article" date="2014" name="Int. J. Syst. Evol. Microbiol.">
        <title>Complete genome sequence of Corynebacterium casei LMG S-19264T (=DSM 44701T), isolated from a smear-ripened cheese.</title>
        <authorList>
            <consortium name="US DOE Joint Genome Institute (JGI-PGF)"/>
            <person name="Walter F."/>
            <person name="Albersmeier A."/>
            <person name="Kalinowski J."/>
            <person name="Ruckert C."/>
        </authorList>
    </citation>
    <scope>NUCLEOTIDE SEQUENCE</scope>
    <source>
        <strain evidence="8">CGMCC 1.12751</strain>
    </source>
</reference>
<organism evidence="8 9">
    <name type="scientific">Bizionia arctica</name>
    <dbReference type="NCBI Taxonomy" id="1495645"/>
    <lineage>
        <taxon>Bacteria</taxon>
        <taxon>Pseudomonadati</taxon>
        <taxon>Bacteroidota</taxon>
        <taxon>Flavobacteriia</taxon>
        <taxon>Flavobacteriales</taxon>
        <taxon>Flavobacteriaceae</taxon>
        <taxon>Bizionia</taxon>
    </lineage>
</organism>
<comment type="catalytic activity">
    <reaction evidence="6">
        <text>a uridine in RNA = a pseudouridine in RNA</text>
        <dbReference type="Rhea" id="RHEA:48348"/>
        <dbReference type="Rhea" id="RHEA-COMP:12068"/>
        <dbReference type="Rhea" id="RHEA-COMP:12069"/>
        <dbReference type="ChEBI" id="CHEBI:65314"/>
        <dbReference type="ChEBI" id="CHEBI:65315"/>
    </reaction>
</comment>
<dbReference type="Pfam" id="PF00849">
    <property type="entry name" value="PseudoU_synth_2"/>
    <property type="match status" value="1"/>
</dbReference>
<dbReference type="Pfam" id="PF01479">
    <property type="entry name" value="S4"/>
    <property type="match status" value="1"/>
</dbReference>
<dbReference type="InterPro" id="IPR002942">
    <property type="entry name" value="S4_RNA-bd"/>
</dbReference>
<proteinExistence type="inferred from homology"/>
<protein>
    <recommendedName>
        <fullName evidence="6">Pseudouridine synthase</fullName>
        <ecNumber evidence="6">5.4.99.-</ecNumber>
    </recommendedName>
</protein>
<dbReference type="InterPro" id="IPR006224">
    <property type="entry name" value="PsdUridine_synth_RluA-like_CS"/>
</dbReference>
<dbReference type="GO" id="GO:0120159">
    <property type="term" value="F:rRNA pseudouridine synthase activity"/>
    <property type="evidence" value="ECO:0007669"/>
    <property type="project" value="UniProtKB-ARBA"/>
</dbReference>
<dbReference type="PANTHER" id="PTHR21600:SF44">
    <property type="entry name" value="RIBOSOMAL LARGE SUBUNIT PSEUDOURIDINE SYNTHASE D"/>
    <property type="match status" value="1"/>
</dbReference>
<dbReference type="CDD" id="cd00165">
    <property type="entry name" value="S4"/>
    <property type="match status" value="1"/>
</dbReference>
<dbReference type="SUPFAM" id="SSF55120">
    <property type="entry name" value="Pseudouridine synthase"/>
    <property type="match status" value="1"/>
</dbReference>
<evidence type="ECO:0000256" key="6">
    <source>
        <dbReference type="RuleBase" id="RU362028"/>
    </source>
</evidence>
<dbReference type="GO" id="GO:0003723">
    <property type="term" value="F:RNA binding"/>
    <property type="evidence" value="ECO:0007669"/>
    <property type="project" value="UniProtKB-KW"/>
</dbReference>
<dbReference type="EC" id="5.4.99.-" evidence="6"/>
<comment type="function">
    <text evidence="6">Responsible for synthesis of pseudouridine from uracil.</text>
</comment>
<accession>A0A917LSA8</accession>
<dbReference type="EMBL" id="BMFQ01000003">
    <property type="protein sequence ID" value="GGG54022.1"/>
    <property type="molecule type" value="Genomic_DNA"/>
</dbReference>
<comment type="caution">
    <text evidence="8">The sequence shown here is derived from an EMBL/GenBank/DDBJ whole genome shotgun (WGS) entry which is preliminary data.</text>
</comment>
<feature type="active site" evidence="4">
    <location>
        <position position="152"/>
    </location>
</feature>
<dbReference type="InterPro" id="IPR006225">
    <property type="entry name" value="PsdUridine_synth_RluC/D"/>
</dbReference>
<dbReference type="PROSITE" id="PS01129">
    <property type="entry name" value="PSI_RLU"/>
    <property type="match status" value="1"/>
</dbReference>
<dbReference type="RefSeq" id="WP_188465598.1">
    <property type="nucleotide sequence ID" value="NZ_BMFQ01000003.1"/>
</dbReference>